<dbReference type="InterPro" id="IPR052185">
    <property type="entry name" value="IPC_Synthase-Related"/>
</dbReference>
<dbReference type="SUPFAM" id="SSF48317">
    <property type="entry name" value="Acid phosphatase/Vanadium-dependent haloperoxidase"/>
    <property type="match status" value="1"/>
</dbReference>
<accession>A0A7V3E6B0</accession>
<proteinExistence type="predicted"/>
<dbReference type="InterPro" id="IPR036938">
    <property type="entry name" value="PAP2/HPO_sf"/>
</dbReference>
<evidence type="ECO:0000259" key="6">
    <source>
        <dbReference type="Pfam" id="PF14378"/>
    </source>
</evidence>
<dbReference type="PANTHER" id="PTHR31310:SF7">
    <property type="entry name" value="PA-PHOSPHATASE RELATED-FAMILY PROTEIN DDB_G0268928"/>
    <property type="match status" value="1"/>
</dbReference>
<gene>
    <name evidence="7" type="ORF">ENS31_03520</name>
</gene>
<comment type="caution">
    <text evidence="7">The sequence shown here is derived from an EMBL/GenBank/DDBJ whole genome shotgun (WGS) entry which is preliminary data.</text>
</comment>
<feature type="transmembrane region" description="Helical" evidence="5">
    <location>
        <begin position="157"/>
        <end position="179"/>
    </location>
</feature>
<organism evidence="7">
    <name type="scientific">Ignavibacterium album</name>
    <dbReference type="NCBI Taxonomy" id="591197"/>
    <lineage>
        <taxon>Bacteria</taxon>
        <taxon>Pseudomonadati</taxon>
        <taxon>Ignavibacteriota</taxon>
        <taxon>Ignavibacteria</taxon>
        <taxon>Ignavibacteriales</taxon>
        <taxon>Ignavibacteriaceae</taxon>
        <taxon>Ignavibacterium</taxon>
    </lineage>
</organism>
<feature type="domain" description="Inositolphosphotransferase Aur1/Ipt1" evidence="6">
    <location>
        <begin position="104"/>
        <end position="293"/>
    </location>
</feature>
<evidence type="ECO:0000256" key="1">
    <source>
        <dbReference type="ARBA" id="ARBA00004141"/>
    </source>
</evidence>
<evidence type="ECO:0000256" key="5">
    <source>
        <dbReference type="SAM" id="Phobius"/>
    </source>
</evidence>
<feature type="transmembrane region" description="Helical" evidence="5">
    <location>
        <begin position="256"/>
        <end position="275"/>
    </location>
</feature>
<dbReference type="AlphaFoldDB" id="A0A7V3E6B0"/>
<feature type="transmembrane region" description="Helical" evidence="5">
    <location>
        <begin position="71"/>
        <end position="91"/>
    </location>
</feature>
<dbReference type="Pfam" id="PF14378">
    <property type="entry name" value="PAP2_3"/>
    <property type="match status" value="1"/>
</dbReference>
<evidence type="ECO:0000256" key="4">
    <source>
        <dbReference type="ARBA" id="ARBA00023136"/>
    </source>
</evidence>
<feature type="transmembrane region" description="Helical" evidence="5">
    <location>
        <begin position="39"/>
        <end position="59"/>
    </location>
</feature>
<feature type="transmembrane region" description="Helical" evidence="5">
    <location>
        <begin position="130"/>
        <end position="150"/>
    </location>
</feature>
<protein>
    <submittedName>
        <fullName evidence="7">Phosphatase PAP2 family protein</fullName>
    </submittedName>
</protein>
<feature type="transmembrane region" description="Helical" evidence="5">
    <location>
        <begin position="232"/>
        <end position="249"/>
    </location>
</feature>
<keyword evidence="4 5" id="KW-0472">Membrane</keyword>
<dbReference type="InterPro" id="IPR026841">
    <property type="entry name" value="Aur1/Ipt1"/>
</dbReference>
<evidence type="ECO:0000256" key="3">
    <source>
        <dbReference type="ARBA" id="ARBA00022989"/>
    </source>
</evidence>
<evidence type="ECO:0000256" key="2">
    <source>
        <dbReference type="ARBA" id="ARBA00022692"/>
    </source>
</evidence>
<dbReference type="GO" id="GO:0016020">
    <property type="term" value="C:membrane"/>
    <property type="evidence" value="ECO:0007669"/>
    <property type="project" value="UniProtKB-SubCell"/>
</dbReference>
<reference evidence="7" key="1">
    <citation type="journal article" date="2020" name="mSystems">
        <title>Genome- and Community-Level Interaction Insights into Carbon Utilization and Element Cycling Functions of Hydrothermarchaeota in Hydrothermal Sediment.</title>
        <authorList>
            <person name="Zhou Z."/>
            <person name="Liu Y."/>
            <person name="Xu W."/>
            <person name="Pan J."/>
            <person name="Luo Z.H."/>
            <person name="Li M."/>
        </authorList>
    </citation>
    <scope>NUCLEOTIDE SEQUENCE [LARGE SCALE GENOMIC DNA]</scope>
    <source>
        <strain evidence="7">SpSt-479</strain>
    </source>
</reference>
<dbReference type="EMBL" id="DSUJ01000008">
    <property type="protein sequence ID" value="HFI90586.1"/>
    <property type="molecule type" value="Genomic_DNA"/>
</dbReference>
<comment type="subcellular location">
    <subcellularLocation>
        <location evidence="1">Membrane</location>
        <topology evidence="1">Multi-pass membrane protein</topology>
    </subcellularLocation>
</comment>
<dbReference type="PANTHER" id="PTHR31310">
    <property type="match status" value="1"/>
</dbReference>
<sequence length="316" mass="37179">MDRAKRLIKKLKAFDVVVVVFYLILSLLHLIFFEKIEYSTAWIFINLSIIAFAFLISYLESISESKIWYIIHYWYIAPIILITFKQLWYMVKPIRGVDYDWLFIQIDRWMFGTDPTHLVYQIANPVLTEILQIVYGMFYLLPIILGLSLLKEKRFVALDFAVFSVVYGFFLSYLGYFSLPGIGPRFTLHDFSTLNEQLPGLFLTNFLREIVNTGESIPAGTPNPAEVVQRDVFPSGHTMITLIVIYLSIRLKSKTRYFLTIVGTLLIFSTVYLWYHYVIDLIGGALFMIFSMWSGKHIFNWWRRKIGKEEFEYGKY</sequence>
<keyword evidence="3 5" id="KW-1133">Transmembrane helix</keyword>
<name>A0A7V3E6B0_9BACT</name>
<evidence type="ECO:0000313" key="7">
    <source>
        <dbReference type="EMBL" id="HFI90586.1"/>
    </source>
</evidence>
<dbReference type="Gene3D" id="1.20.144.10">
    <property type="entry name" value="Phosphatidic acid phosphatase type 2/haloperoxidase"/>
    <property type="match status" value="1"/>
</dbReference>
<feature type="transmembrane region" description="Helical" evidence="5">
    <location>
        <begin position="12"/>
        <end position="33"/>
    </location>
</feature>
<feature type="transmembrane region" description="Helical" evidence="5">
    <location>
        <begin position="281"/>
        <end position="299"/>
    </location>
</feature>
<keyword evidence="2 5" id="KW-0812">Transmembrane</keyword>